<evidence type="ECO:0000256" key="4">
    <source>
        <dbReference type="ARBA" id="ARBA00022825"/>
    </source>
</evidence>
<evidence type="ECO:0000256" key="1">
    <source>
        <dbReference type="ARBA" id="ARBA00009179"/>
    </source>
</evidence>
<feature type="domain" description="PDZ" evidence="7">
    <location>
        <begin position="84"/>
        <end position="154"/>
    </location>
</feature>
<evidence type="ECO:0000259" key="7">
    <source>
        <dbReference type="PROSITE" id="PS50106"/>
    </source>
</evidence>
<dbReference type="CDD" id="cd06782">
    <property type="entry name" value="cpPDZ_CPP-like"/>
    <property type="match status" value="1"/>
</dbReference>
<keyword evidence="6" id="KW-0732">Signal</keyword>
<dbReference type="PANTHER" id="PTHR32060:SF22">
    <property type="entry name" value="CARBOXYL-TERMINAL-PROCESSING PEPTIDASE 3, CHLOROPLASTIC"/>
    <property type="match status" value="1"/>
</dbReference>
<gene>
    <name evidence="8" type="ORF">SAMN05660826_00845</name>
</gene>
<dbReference type="AlphaFoldDB" id="A0A1M7I553"/>
<dbReference type="EMBL" id="FRCR01000004">
    <property type="protein sequence ID" value="SHM35912.1"/>
    <property type="molecule type" value="Genomic_DNA"/>
</dbReference>
<feature type="chain" id="PRO_5012116254" evidence="6">
    <location>
        <begin position="28"/>
        <end position="386"/>
    </location>
</feature>
<dbReference type="SUPFAM" id="SSF50156">
    <property type="entry name" value="PDZ domain-like"/>
    <property type="match status" value="1"/>
</dbReference>
<proteinExistence type="inferred from homology"/>
<dbReference type="Proteomes" id="UP000184375">
    <property type="component" value="Unassembled WGS sequence"/>
</dbReference>
<dbReference type="GO" id="GO:0008236">
    <property type="term" value="F:serine-type peptidase activity"/>
    <property type="evidence" value="ECO:0007669"/>
    <property type="project" value="UniProtKB-KW"/>
</dbReference>
<dbReference type="GO" id="GO:0030288">
    <property type="term" value="C:outer membrane-bounded periplasmic space"/>
    <property type="evidence" value="ECO:0007669"/>
    <property type="project" value="TreeGrafter"/>
</dbReference>
<dbReference type="CDD" id="cd07560">
    <property type="entry name" value="Peptidase_S41_CPP"/>
    <property type="match status" value="1"/>
</dbReference>
<dbReference type="SMART" id="SM00245">
    <property type="entry name" value="TSPc"/>
    <property type="match status" value="1"/>
</dbReference>
<dbReference type="SMART" id="SM00228">
    <property type="entry name" value="PDZ"/>
    <property type="match status" value="1"/>
</dbReference>
<name>A0A1M7I553_9FIRM</name>
<evidence type="ECO:0000256" key="5">
    <source>
        <dbReference type="RuleBase" id="RU004404"/>
    </source>
</evidence>
<dbReference type="GO" id="GO:0007165">
    <property type="term" value="P:signal transduction"/>
    <property type="evidence" value="ECO:0007669"/>
    <property type="project" value="TreeGrafter"/>
</dbReference>
<dbReference type="NCBIfam" id="TIGR00225">
    <property type="entry name" value="prc"/>
    <property type="match status" value="1"/>
</dbReference>
<dbReference type="PANTHER" id="PTHR32060">
    <property type="entry name" value="TAIL-SPECIFIC PROTEASE"/>
    <property type="match status" value="1"/>
</dbReference>
<dbReference type="InterPro" id="IPR001478">
    <property type="entry name" value="PDZ"/>
</dbReference>
<comment type="similarity">
    <text evidence="1 5">Belongs to the peptidase S41A family.</text>
</comment>
<dbReference type="OrthoDB" id="9812068at2"/>
<keyword evidence="9" id="KW-1185">Reference proteome</keyword>
<dbReference type="InterPro" id="IPR029045">
    <property type="entry name" value="ClpP/crotonase-like_dom_sf"/>
</dbReference>
<evidence type="ECO:0000313" key="8">
    <source>
        <dbReference type="EMBL" id="SHM35912.1"/>
    </source>
</evidence>
<dbReference type="STRING" id="447595.SAMN05660826_00845"/>
<dbReference type="InterPro" id="IPR005151">
    <property type="entry name" value="Tail-specific_protease"/>
</dbReference>
<dbReference type="Gene3D" id="3.90.226.10">
    <property type="entry name" value="2-enoyl-CoA Hydratase, Chain A, domain 1"/>
    <property type="match status" value="1"/>
</dbReference>
<dbReference type="RefSeq" id="WP_073255133.1">
    <property type="nucleotide sequence ID" value="NZ_FRCR01000004.1"/>
</dbReference>
<dbReference type="Pfam" id="PF22694">
    <property type="entry name" value="CtpB_N-like"/>
    <property type="match status" value="1"/>
</dbReference>
<accession>A0A1M7I553</accession>
<evidence type="ECO:0000313" key="9">
    <source>
        <dbReference type="Proteomes" id="UP000184375"/>
    </source>
</evidence>
<keyword evidence="3 5" id="KW-0378">Hydrolase</keyword>
<dbReference type="InterPro" id="IPR036034">
    <property type="entry name" value="PDZ_sf"/>
</dbReference>
<dbReference type="FunFam" id="2.30.42.10:FF:000063">
    <property type="entry name" value="Peptidase, S41 family"/>
    <property type="match status" value="1"/>
</dbReference>
<feature type="signal peptide" evidence="6">
    <location>
        <begin position="1"/>
        <end position="27"/>
    </location>
</feature>
<organism evidence="8 9">
    <name type="scientific">Caldanaerovirga acetigignens</name>
    <dbReference type="NCBI Taxonomy" id="447595"/>
    <lineage>
        <taxon>Bacteria</taxon>
        <taxon>Bacillati</taxon>
        <taxon>Bacillota</taxon>
        <taxon>Clostridia</taxon>
        <taxon>Thermosediminibacterales</taxon>
        <taxon>Thermosediminibacteraceae</taxon>
        <taxon>Caldanaerovirga</taxon>
    </lineage>
</organism>
<dbReference type="Gene3D" id="3.30.750.44">
    <property type="match status" value="1"/>
</dbReference>
<sequence>MNKKRCRAFLLVLIILLTSLPVLSAKAALQESSAEAELIMSIVDFINNNFAGEVDNVKLIQGAIRGMVESLGDPYTEYLTPEELKDFQTEAKGSFGGIGIVITSRDNFATVVSVIDNSPAAKAGMMPGDRIVEIDGKDVRNLRISEIASRLRGAVGTKVSVGVQREGKMLKFVMTREIITINPVVFRILEKDIGYIKISEFNENTAVNVKKALDFFEKNKVQGIILDLRNNPGGILQQAVKVAEYFVPQGPIVKVVFKNGRTIVYNSESGPLPFKLVVLVNGGSASASEIVAGAIKDRKSGILIGERTFGKATVQQIVDLGPFGGIKITVGRYVTPGGVDINKSGISPDIEVKQAMSVDEEQYDLQIEMALEILRELMTRKMDNAA</sequence>
<dbReference type="PROSITE" id="PS50106">
    <property type="entry name" value="PDZ"/>
    <property type="match status" value="1"/>
</dbReference>
<dbReference type="InterPro" id="IPR004447">
    <property type="entry name" value="Peptidase_S41A"/>
</dbReference>
<dbReference type="InterPro" id="IPR055210">
    <property type="entry name" value="CtpA/B_N"/>
</dbReference>
<dbReference type="GO" id="GO:0004175">
    <property type="term" value="F:endopeptidase activity"/>
    <property type="evidence" value="ECO:0007669"/>
    <property type="project" value="TreeGrafter"/>
</dbReference>
<dbReference type="Pfam" id="PF03572">
    <property type="entry name" value="Peptidase_S41"/>
    <property type="match status" value="1"/>
</dbReference>
<dbReference type="GO" id="GO:0006508">
    <property type="term" value="P:proteolysis"/>
    <property type="evidence" value="ECO:0007669"/>
    <property type="project" value="UniProtKB-KW"/>
</dbReference>
<keyword evidence="4 5" id="KW-0720">Serine protease</keyword>
<protein>
    <submittedName>
        <fullName evidence="8">Carboxyl-terminal processing protease</fullName>
    </submittedName>
</protein>
<evidence type="ECO:0000256" key="2">
    <source>
        <dbReference type="ARBA" id="ARBA00022670"/>
    </source>
</evidence>
<dbReference type="Pfam" id="PF17820">
    <property type="entry name" value="PDZ_6"/>
    <property type="match status" value="1"/>
</dbReference>
<keyword evidence="2 5" id="KW-0645">Protease</keyword>
<dbReference type="SUPFAM" id="SSF52096">
    <property type="entry name" value="ClpP/crotonase"/>
    <property type="match status" value="1"/>
</dbReference>
<dbReference type="InterPro" id="IPR041489">
    <property type="entry name" value="PDZ_6"/>
</dbReference>
<evidence type="ECO:0000256" key="6">
    <source>
        <dbReference type="SAM" id="SignalP"/>
    </source>
</evidence>
<dbReference type="Gene3D" id="2.30.42.10">
    <property type="match status" value="1"/>
</dbReference>
<reference evidence="9" key="1">
    <citation type="submission" date="2016-11" db="EMBL/GenBank/DDBJ databases">
        <authorList>
            <person name="Varghese N."/>
            <person name="Submissions S."/>
        </authorList>
    </citation>
    <scope>NUCLEOTIDE SEQUENCE [LARGE SCALE GENOMIC DNA]</scope>
    <source>
        <strain evidence="9">DSM 18802</strain>
    </source>
</reference>
<evidence type="ECO:0000256" key="3">
    <source>
        <dbReference type="ARBA" id="ARBA00022801"/>
    </source>
</evidence>